<keyword evidence="1" id="KW-0479">Metal-binding</keyword>
<feature type="region of interest" description="Disordered" evidence="5">
    <location>
        <begin position="150"/>
        <end position="180"/>
    </location>
</feature>
<keyword evidence="2 4" id="KW-0863">Zinc-finger</keyword>
<dbReference type="InParanoid" id="A0A1Y2LI34"/>
<keyword evidence="8" id="KW-1185">Reference proteome</keyword>
<reference evidence="7 8" key="1">
    <citation type="journal article" date="2017" name="Genome Announc.">
        <title>Genome sequence of the saprophytic ascomycete Epicoccum nigrum ICMP 19927 strain isolated from New Zealand.</title>
        <authorList>
            <person name="Fokin M."/>
            <person name="Fleetwood D."/>
            <person name="Weir B.S."/>
            <person name="Villas-Boas S.G."/>
        </authorList>
    </citation>
    <scope>NUCLEOTIDE SEQUENCE [LARGE SCALE GENOMIC DNA]</scope>
    <source>
        <strain evidence="7 8">ICMP 19927</strain>
    </source>
</reference>
<evidence type="ECO:0000256" key="1">
    <source>
        <dbReference type="ARBA" id="ARBA00022723"/>
    </source>
</evidence>
<dbReference type="GO" id="GO:0000981">
    <property type="term" value="F:DNA-binding transcription factor activity, RNA polymerase II-specific"/>
    <property type="evidence" value="ECO:0007669"/>
    <property type="project" value="TreeGrafter"/>
</dbReference>
<protein>
    <recommendedName>
        <fullName evidence="6">C2H2-type domain-containing protein</fullName>
    </recommendedName>
</protein>
<evidence type="ECO:0000313" key="8">
    <source>
        <dbReference type="Proteomes" id="UP000193240"/>
    </source>
</evidence>
<dbReference type="PROSITE" id="PS50157">
    <property type="entry name" value="ZINC_FINGER_C2H2_2"/>
    <property type="match status" value="1"/>
</dbReference>
<gene>
    <name evidence="7" type="ORF">B5807_11952</name>
</gene>
<dbReference type="PANTHER" id="PTHR23235:SF120">
    <property type="entry name" value="KRUPPEL-LIKE FACTOR 15"/>
    <property type="match status" value="1"/>
</dbReference>
<keyword evidence="3" id="KW-0862">Zinc</keyword>
<dbReference type="SUPFAM" id="SSF57667">
    <property type="entry name" value="beta-beta-alpha zinc fingers"/>
    <property type="match status" value="1"/>
</dbReference>
<evidence type="ECO:0000256" key="4">
    <source>
        <dbReference type="PROSITE-ProRule" id="PRU00042"/>
    </source>
</evidence>
<name>A0A1Y2LI34_EPING</name>
<dbReference type="GO" id="GO:0000978">
    <property type="term" value="F:RNA polymerase II cis-regulatory region sequence-specific DNA binding"/>
    <property type="evidence" value="ECO:0007669"/>
    <property type="project" value="TreeGrafter"/>
</dbReference>
<evidence type="ECO:0000313" key="7">
    <source>
        <dbReference type="EMBL" id="OSS43465.1"/>
    </source>
</evidence>
<dbReference type="InterPro" id="IPR036236">
    <property type="entry name" value="Znf_C2H2_sf"/>
</dbReference>
<dbReference type="AlphaFoldDB" id="A0A1Y2LI34"/>
<dbReference type="Gene3D" id="3.30.160.60">
    <property type="entry name" value="Classic Zinc Finger"/>
    <property type="match status" value="1"/>
</dbReference>
<evidence type="ECO:0000256" key="3">
    <source>
        <dbReference type="ARBA" id="ARBA00022833"/>
    </source>
</evidence>
<dbReference type="EMBL" id="KZ107865">
    <property type="protein sequence ID" value="OSS43465.1"/>
    <property type="molecule type" value="Genomic_DNA"/>
</dbReference>
<feature type="compositionally biased region" description="Acidic residues" evidence="5">
    <location>
        <begin position="165"/>
        <end position="175"/>
    </location>
</feature>
<evidence type="ECO:0000256" key="2">
    <source>
        <dbReference type="ARBA" id="ARBA00022771"/>
    </source>
</evidence>
<feature type="region of interest" description="Disordered" evidence="5">
    <location>
        <begin position="326"/>
        <end position="345"/>
    </location>
</feature>
<accession>A0A1Y2LI34</accession>
<dbReference type="InterPro" id="IPR013087">
    <property type="entry name" value="Znf_C2H2_type"/>
</dbReference>
<organism evidence="7 8">
    <name type="scientific">Epicoccum nigrum</name>
    <name type="common">Soil fungus</name>
    <name type="synonym">Epicoccum purpurascens</name>
    <dbReference type="NCBI Taxonomy" id="105696"/>
    <lineage>
        <taxon>Eukaryota</taxon>
        <taxon>Fungi</taxon>
        <taxon>Dikarya</taxon>
        <taxon>Ascomycota</taxon>
        <taxon>Pezizomycotina</taxon>
        <taxon>Dothideomycetes</taxon>
        <taxon>Pleosporomycetidae</taxon>
        <taxon>Pleosporales</taxon>
        <taxon>Pleosporineae</taxon>
        <taxon>Didymellaceae</taxon>
        <taxon>Epicoccum</taxon>
    </lineage>
</organism>
<proteinExistence type="predicted"/>
<evidence type="ECO:0000259" key="6">
    <source>
        <dbReference type="PROSITE" id="PS50157"/>
    </source>
</evidence>
<sequence>MEQHQPTPYTLDLHQRATDLPYDLLCYAEAPSACIAPSFGLSEKTMVPQFHGPDEVLAPYSEGRWEERQIDNESCTAQPLYLDGWFSDEYGVYSDLAEYLDVAPVGGDMVAAYPCPVSSEDFSNKSVPLNCPDILQTNYSQAGTGVTTTNAASVGKSKSGSEGYSETETETEAEATTENYTKGKRITRGRCGPDFGLERQCTVFPLPKTDKSIVSLESISQTAHRIHVCQYPLSIGAGGRTCQLSFARPEHLRRHVQTVHGNNKQFLCKVANCKTAFTRRDNLRGHYWTHVKRDGRSGTNEKMSLEKLGAILGRKEKRLMRRLKKRLQRWQTRTESSSPAKRDQL</sequence>
<evidence type="ECO:0000256" key="5">
    <source>
        <dbReference type="SAM" id="MobiDB-lite"/>
    </source>
</evidence>
<dbReference type="PANTHER" id="PTHR23235">
    <property type="entry name" value="KRUEPPEL-LIKE TRANSCRIPTION FACTOR"/>
    <property type="match status" value="1"/>
</dbReference>
<feature type="compositionally biased region" description="Polar residues" evidence="5">
    <location>
        <begin position="330"/>
        <end position="339"/>
    </location>
</feature>
<dbReference type="GO" id="GO:0008270">
    <property type="term" value="F:zinc ion binding"/>
    <property type="evidence" value="ECO:0007669"/>
    <property type="project" value="UniProtKB-KW"/>
</dbReference>
<dbReference type="Proteomes" id="UP000193240">
    <property type="component" value="Unassembled WGS sequence"/>
</dbReference>
<feature type="compositionally biased region" description="Polar residues" evidence="5">
    <location>
        <begin position="150"/>
        <end position="164"/>
    </location>
</feature>
<feature type="domain" description="C2H2-type" evidence="6">
    <location>
        <begin position="266"/>
        <end position="295"/>
    </location>
</feature>
<dbReference type="PROSITE" id="PS00028">
    <property type="entry name" value="ZINC_FINGER_C2H2_1"/>
    <property type="match status" value="1"/>
</dbReference>
<dbReference type="STRING" id="105696.A0A1Y2LI34"/>